<name>A0A6A3ZBG8_9STRA</name>
<evidence type="ECO:0000313" key="4">
    <source>
        <dbReference type="EMBL" id="KAE9252602.1"/>
    </source>
</evidence>
<dbReference type="Proteomes" id="UP000440367">
    <property type="component" value="Unassembled WGS sequence"/>
</dbReference>
<dbReference type="EMBL" id="QXGC01000480">
    <property type="protein sequence ID" value="KAE9233454.1"/>
    <property type="molecule type" value="Genomic_DNA"/>
</dbReference>
<dbReference type="Proteomes" id="UP000476176">
    <property type="component" value="Unassembled WGS sequence"/>
</dbReference>
<evidence type="ECO:0000313" key="7">
    <source>
        <dbReference type="Proteomes" id="UP000433483"/>
    </source>
</evidence>
<evidence type="ECO:0000313" key="2">
    <source>
        <dbReference type="EMBL" id="KAE9233454.1"/>
    </source>
</evidence>
<reference evidence="6 7" key="1">
    <citation type="submission" date="2018-08" db="EMBL/GenBank/DDBJ databases">
        <title>Genomic investigation of the strawberry pathogen Phytophthora fragariae indicates pathogenicity is determined by transcriptional variation in three key races.</title>
        <authorList>
            <person name="Adams T.M."/>
            <person name="Armitage A.D."/>
            <person name="Sobczyk M.K."/>
            <person name="Bates H.J."/>
            <person name="Dunwell J.M."/>
            <person name="Nellist C.F."/>
            <person name="Harrison R.J."/>
        </authorList>
    </citation>
    <scope>NUCLEOTIDE SEQUENCE [LARGE SCALE GENOMIC DNA]</scope>
    <source>
        <strain evidence="4 8">BC-1</strain>
        <strain evidence="2 9">BC-23</strain>
        <strain evidence="3 7">NOV-27</strain>
        <strain evidence="5 10">NOV-77</strain>
        <strain evidence="1 6">NOV-9</strain>
    </source>
</reference>
<accession>A0A6A3ZBG8</accession>
<sequence length="40" mass="4900">MKARSNSRVTARKTERLWEQRRLACRRQQQQELQNAVDEQ</sequence>
<dbReference type="EMBL" id="QXGF01000565">
    <property type="protein sequence ID" value="KAE8938347.1"/>
    <property type="molecule type" value="Genomic_DNA"/>
</dbReference>
<evidence type="ECO:0000313" key="9">
    <source>
        <dbReference type="Proteomes" id="UP000476176"/>
    </source>
</evidence>
<dbReference type="EMBL" id="QXGB01000062">
    <property type="protein sequence ID" value="KAE9233458.1"/>
    <property type="molecule type" value="Genomic_DNA"/>
</dbReference>
<proteinExistence type="predicted"/>
<comment type="caution">
    <text evidence="3">The sequence shown here is derived from an EMBL/GenBank/DDBJ whole genome shotgun (WGS) entry which is preliminary data.</text>
</comment>
<evidence type="ECO:0000313" key="6">
    <source>
        <dbReference type="Proteomes" id="UP000429523"/>
    </source>
</evidence>
<organism evidence="3 7">
    <name type="scientific">Phytophthora fragariae</name>
    <dbReference type="NCBI Taxonomy" id="53985"/>
    <lineage>
        <taxon>Eukaryota</taxon>
        <taxon>Sar</taxon>
        <taxon>Stramenopiles</taxon>
        <taxon>Oomycota</taxon>
        <taxon>Peronosporomycetes</taxon>
        <taxon>Peronosporales</taxon>
        <taxon>Peronosporaceae</taxon>
        <taxon>Phytophthora</taxon>
    </lineage>
</organism>
<evidence type="ECO:0000313" key="10">
    <source>
        <dbReference type="Proteomes" id="UP000486351"/>
    </source>
</evidence>
<dbReference type="AlphaFoldDB" id="A0A6A3ZBG8"/>
<evidence type="ECO:0000313" key="3">
    <source>
        <dbReference type="EMBL" id="KAE9233458.1"/>
    </source>
</evidence>
<dbReference type="Proteomes" id="UP000429523">
    <property type="component" value="Unassembled WGS sequence"/>
</dbReference>
<gene>
    <name evidence="4" type="ORF">PF002_g3736</name>
    <name evidence="2" type="ORF">PF004_g9655</name>
    <name evidence="3" type="ORF">PF005_g2312</name>
    <name evidence="5" type="ORF">PF008_g18229</name>
    <name evidence="1" type="ORF">PF009_g11768</name>
</gene>
<evidence type="ECO:0000313" key="1">
    <source>
        <dbReference type="EMBL" id="KAE8938347.1"/>
    </source>
</evidence>
<protein>
    <submittedName>
        <fullName evidence="3">Uncharacterized protein</fullName>
    </submittedName>
</protein>
<dbReference type="EMBL" id="QXGD01000109">
    <property type="protein sequence ID" value="KAE9252602.1"/>
    <property type="molecule type" value="Genomic_DNA"/>
</dbReference>
<dbReference type="EMBL" id="QXFY01001370">
    <property type="protein sequence ID" value="KAE9319625.1"/>
    <property type="molecule type" value="Genomic_DNA"/>
</dbReference>
<evidence type="ECO:0000313" key="5">
    <source>
        <dbReference type="EMBL" id="KAE9319625.1"/>
    </source>
</evidence>
<dbReference type="Proteomes" id="UP000486351">
    <property type="component" value="Unassembled WGS sequence"/>
</dbReference>
<dbReference type="Proteomes" id="UP000433483">
    <property type="component" value="Unassembled WGS sequence"/>
</dbReference>
<keyword evidence="7" id="KW-1185">Reference proteome</keyword>
<evidence type="ECO:0000313" key="8">
    <source>
        <dbReference type="Proteomes" id="UP000440367"/>
    </source>
</evidence>